<protein>
    <submittedName>
        <fullName evidence="1">Uncharacterized protein</fullName>
    </submittedName>
</protein>
<comment type="caution">
    <text evidence="1">The sequence shown here is derived from an EMBL/GenBank/DDBJ whole genome shotgun (WGS) entry which is preliminary data.</text>
</comment>
<keyword evidence="2" id="KW-1185">Reference proteome</keyword>
<gene>
    <name evidence="1" type="ORF">EAH69_05610</name>
</gene>
<dbReference type="Proteomes" id="UP000275348">
    <property type="component" value="Unassembled WGS sequence"/>
</dbReference>
<dbReference type="AlphaFoldDB" id="A0A3L9MEM0"/>
<dbReference type="RefSeq" id="WP_121934198.1">
    <property type="nucleotide sequence ID" value="NZ_RDOJ01000005.1"/>
</dbReference>
<reference evidence="1 2" key="1">
    <citation type="submission" date="2018-10" db="EMBL/GenBank/DDBJ databases">
        <authorList>
            <person name="Chen X."/>
        </authorList>
    </citation>
    <scope>NUCLEOTIDE SEQUENCE [LARGE SCALE GENOMIC DNA]</scope>
    <source>
        <strain evidence="1 2">YIM 102668</strain>
    </source>
</reference>
<sequence>MNQIKVKLSERILSFFEKYTEKVTFSEKRWFNRGFLPLYNYYVEIDNLYSTSVITYENRSSGFSETSSTEGSAFNDMHRINIKLISKYHPNYPTFEIKETSILKKVFSKKNYFVKTNDSNLVNELESNLFLQKFYNNQDSEFSPIFKSELVKGKYTISVLFNLKRFDAEVLDAIISFLNDFDKKLR</sequence>
<dbReference type="EMBL" id="RDOJ01000005">
    <property type="protein sequence ID" value="RLZ11517.1"/>
    <property type="molecule type" value="Genomic_DNA"/>
</dbReference>
<evidence type="ECO:0000313" key="2">
    <source>
        <dbReference type="Proteomes" id="UP000275348"/>
    </source>
</evidence>
<evidence type="ECO:0000313" key="1">
    <source>
        <dbReference type="EMBL" id="RLZ11517.1"/>
    </source>
</evidence>
<organism evidence="1 2">
    <name type="scientific">Faecalibacter macacae</name>
    <dbReference type="NCBI Taxonomy" id="1859289"/>
    <lineage>
        <taxon>Bacteria</taxon>
        <taxon>Pseudomonadati</taxon>
        <taxon>Bacteroidota</taxon>
        <taxon>Flavobacteriia</taxon>
        <taxon>Flavobacteriales</taxon>
        <taxon>Weeksellaceae</taxon>
        <taxon>Faecalibacter</taxon>
    </lineage>
</organism>
<proteinExistence type="predicted"/>
<accession>A0A3L9MEM0</accession>
<name>A0A3L9MEM0_9FLAO</name>